<organism evidence="2 3">
    <name type="scientific">Methanobacterium lacus (strain AL-21)</name>
    <dbReference type="NCBI Taxonomy" id="877455"/>
    <lineage>
        <taxon>Archaea</taxon>
        <taxon>Methanobacteriati</taxon>
        <taxon>Methanobacteriota</taxon>
        <taxon>Methanomada group</taxon>
        <taxon>Methanobacteria</taxon>
        <taxon>Methanobacteriales</taxon>
        <taxon>Methanobacteriaceae</taxon>
        <taxon>Methanobacterium</taxon>
    </lineage>
</organism>
<dbReference type="eggNOG" id="arCOG10251">
    <property type="taxonomic scope" value="Archaea"/>
</dbReference>
<keyword evidence="1" id="KW-1133">Transmembrane helix</keyword>
<dbReference type="RefSeq" id="WP_013644744.1">
    <property type="nucleotide sequence ID" value="NC_015216.1"/>
</dbReference>
<protein>
    <submittedName>
        <fullName evidence="2">Uncharacterized protein</fullName>
    </submittedName>
</protein>
<dbReference type="STRING" id="877455.Metbo_1149"/>
<name>F0T678_METLA</name>
<feature type="transmembrane region" description="Helical" evidence="1">
    <location>
        <begin position="21"/>
        <end position="47"/>
    </location>
</feature>
<evidence type="ECO:0000313" key="3">
    <source>
        <dbReference type="Proteomes" id="UP000007490"/>
    </source>
</evidence>
<sequence>MSDNNKTIDRDLPVKKRKINTWGIYISLIFIVVGLVWYCVNIGLIPVSLIQEQAGPIVVIIVGVLILIKSVMR</sequence>
<reference evidence="3" key="1">
    <citation type="submission" date="2011-02" db="EMBL/GenBank/DDBJ databases">
        <title>Complete sequence of Methanobacterium sp. AL-21.</title>
        <authorList>
            <consortium name="US DOE Joint Genome Institute"/>
            <person name="Lucas S."/>
            <person name="Copeland A."/>
            <person name="Lapidus A."/>
            <person name="Cheng J.-F."/>
            <person name="Goodwin L."/>
            <person name="Pitluck S."/>
            <person name="Chertkov O."/>
            <person name="Detter J.C."/>
            <person name="Han C."/>
            <person name="Tapia R."/>
            <person name="Land M."/>
            <person name="Hauser L."/>
            <person name="Kyrpides N."/>
            <person name="Ivanova N."/>
            <person name="Mikhailova N."/>
            <person name="Pagani I."/>
            <person name="Cadillo-Quiroz H."/>
            <person name="Imachi H."/>
            <person name="Zinder S."/>
            <person name="Liu W."/>
            <person name="Woyke T."/>
        </authorList>
    </citation>
    <scope>NUCLEOTIDE SEQUENCE [LARGE SCALE GENOMIC DNA]</scope>
    <source>
        <strain evidence="3">AL-21</strain>
    </source>
</reference>
<dbReference type="EMBL" id="CP002551">
    <property type="protein sequence ID" value="ADZ09393.1"/>
    <property type="molecule type" value="Genomic_DNA"/>
</dbReference>
<keyword evidence="3" id="KW-1185">Reference proteome</keyword>
<dbReference type="Proteomes" id="UP000007490">
    <property type="component" value="Chromosome"/>
</dbReference>
<keyword evidence="1" id="KW-0472">Membrane</keyword>
<proteinExistence type="predicted"/>
<dbReference type="AlphaFoldDB" id="F0T678"/>
<reference evidence="2 3" key="2">
    <citation type="journal article" date="2014" name="Int. J. Syst. Evol. Microbiol.">
        <title>Methanobacterium paludis sp. nov. and a novel strain of Methanobacterium lacus isolated from northern peatlands.</title>
        <authorList>
            <person name="Cadillo-Quiroz H."/>
            <person name="Brauer S.L."/>
            <person name="Goodson N."/>
            <person name="Yavitt J.B."/>
            <person name="Zinder S.H."/>
        </authorList>
    </citation>
    <scope>NUCLEOTIDE SEQUENCE [LARGE SCALE GENOMIC DNA]</scope>
    <source>
        <strain evidence="2 3">AL-21</strain>
    </source>
</reference>
<gene>
    <name evidence="2" type="ordered locus">Metbo_1149</name>
</gene>
<accession>F0T678</accession>
<dbReference type="KEGG" id="mel:Metbo_1149"/>
<feature type="transmembrane region" description="Helical" evidence="1">
    <location>
        <begin position="53"/>
        <end position="72"/>
    </location>
</feature>
<dbReference type="HOGENOM" id="CLU_200896_0_0_2"/>
<dbReference type="OrthoDB" id="71050at2157"/>
<evidence type="ECO:0000313" key="2">
    <source>
        <dbReference type="EMBL" id="ADZ09393.1"/>
    </source>
</evidence>
<evidence type="ECO:0000256" key="1">
    <source>
        <dbReference type="SAM" id="Phobius"/>
    </source>
</evidence>
<keyword evidence="1" id="KW-0812">Transmembrane</keyword>
<dbReference type="GeneID" id="10277599"/>